<name>M3CSC7_STREZ</name>
<keyword evidence="2" id="KW-1185">Reference proteome</keyword>
<dbReference type="EMBL" id="AOHP01000169">
    <property type="protein sequence ID" value="EMF20415.1"/>
    <property type="molecule type" value="Genomic_DNA"/>
</dbReference>
<dbReference type="RefSeq" id="WP_006136784.1">
    <property type="nucleotide sequence ID" value="NZ_AOHP01000169.1"/>
</dbReference>
<reference evidence="1 2" key="1">
    <citation type="journal article" date="2013" name="Genome Announc.">
        <title>Draft Genome Sequence of Streptomyces gancidicus Strain BKS 13-15.</title>
        <authorList>
            <person name="Kumar S."/>
            <person name="Kaur N."/>
            <person name="Singh N.K."/>
            <person name="Raghava G.P."/>
            <person name="Mayilraj S."/>
        </authorList>
    </citation>
    <scope>NUCLEOTIDE SEQUENCE [LARGE SCALE GENOMIC DNA]</scope>
    <source>
        <strain evidence="1 2">BKS 13-15</strain>
    </source>
</reference>
<proteinExistence type="predicted"/>
<accession>M3CSC7</accession>
<evidence type="ECO:0000313" key="1">
    <source>
        <dbReference type="EMBL" id="EMF20415.1"/>
    </source>
</evidence>
<gene>
    <name evidence="1" type="ORF">H114_32769</name>
</gene>
<sequence length="201" mass="20289">MDPRLDPAECNALQQTAAGLLVPATAVEGIAPGTAVGDGRSVDIDVQAPEDGACPATWTVGARLTPVHGQAGPGTLNLTSVAPATVTPVPGMSVVLPEAGVYEVVADASGSQTVVGPATNAQVRMSLFVAEARISPDTTLTLFSSSIAGTFVTVGSASSRALYQATGPATVQLQGYRNLTSGTQSTAAIVNAYVYFRKVAD</sequence>
<protein>
    <submittedName>
        <fullName evidence="1">Uncharacterized protein</fullName>
    </submittedName>
</protein>
<dbReference type="Proteomes" id="UP000011732">
    <property type="component" value="Unassembled WGS sequence"/>
</dbReference>
<dbReference type="PATRIC" id="fig|1284664.3.peg.6562"/>
<comment type="caution">
    <text evidence="1">The sequence shown here is derived from an EMBL/GenBank/DDBJ whole genome shotgun (WGS) entry which is preliminary data.</text>
</comment>
<dbReference type="AlphaFoldDB" id="M3CSC7"/>
<dbReference type="OrthoDB" id="3910364at2"/>
<evidence type="ECO:0000313" key="2">
    <source>
        <dbReference type="Proteomes" id="UP000011732"/>
    </source>
</evidence>
<organism evidence="1 2">
    <name type="scientific">Streptomyces gancidicus BKS 13-15</name>
    <dbReference type="NCBI Taxonomy" id="1284664"/>
    <lineage>
        <taxon>Bacteria</taxon>
        <taxon>Bacillati</taxon>
        <taxon>Actinomycetota</taxon>
        <taxon>Actinomycetes</taxon>
        <taxon>Kitasatosporales</taxon>
        <taxon>Streptomycetaceae</taxon>
        <taxon>Streptomyces</taxon>
        <taxon>Streptomyces pseudogriseolus group</taxon>
    </lineage>
</organism>